<dbReference type="AlphaFoldDB" id="A0AAE1AWL3"/>
<dbReference type="Proteomes" id="UP001283361">
    <property type="component" value="Unassembled WGS sequence"/>
</dbReference>
<organism evidence="1 2">
    <name type="scientific">Elysia crispata</name>
    <name type="common">lettuce slug</name>
    <dbReference type="NCBI Taxonomy" id="231223"/>
    <lineage>
        <taxon>Eukaryota</taxon>
        <taxon>Metazoa</taxon>
        <taxon>Spiralia</taxon>
        <taxon>Lophotrochozoa</taxon>
        <taxon>Mollusca</taxon>
        <taxon>Gastropoda</taxon>
        <taxon>Heterobranchia</taxon>
        <taxon>Euthyneura</taxon>
        <taxon>Panpulmonata</taxon>
        <taxon>Sacoglossa</taxon>
        <taxon>Placobranchoidea</taxon>
        <taxon>Plakobranchidae</taxon>
        <taxon>Elysia</taxon>
    </lineage>
</organism>
<protein>
    <submittedName>
        <fullName evidence="1">Uncharacterized protein</fullName>
    </submittedName>
</protein>
<keyword evidence="2" id="KW-1185">Reference proteome</keyword>
<evidence type="ECO:0000313" key="1">
    <source>
        <dbReference type="EMBL" id="KAK3794202.1"/>
    </source>
</evidence>
<sequence>MDCVRDGTKSTVRQRSTYHNKCLPSEEIKSQSCVWLGTQAKSLNAQTKQVDSPLSATTLSVVGCTTFSVAPPESCITPVTQTLLGTEDRHDRMHSDYFPLLCPHPQPLILSSLSDVIRLSADHAASGKPCRMCKPCQPILTLDTQKHL</sequence>
<accession>A0AAE1AWL3</accession>
<proteinExistence type="predicted"/>
<reference evidence="1" key="1">
    <citation type="journal article" date="2023" name="G3 (Bethesda)">
        <title>A reference genome for the long-term kleptoplast-retaining sea slug Elysia crispata morphotype clarki.</title>
        <authorList>
            <person name="Eastman K.E."/>
            <person name="Pendleton A.L."/>
            <person name="Shaikh M.A."/>
            <person name="Suttiyut T."/>
            <person name="Ogas R."/>
            <person name="Tomko P."/>
            <person name="Gavelis G."/>
            <person name="Widhalm J.R."/>
            <person name="Wisecaver J.H."/>
        </authorList>
    </citation>
    <scope>NUCLEOTIDE SEQUENCE</scope>
    <source>
        <strain evidence="1">ECLA1</strain>
    </source>
</reference>
<dbReference type="EMBL" id="JAWDGP010001132">
    <property type="protein sequence ID" value="KAK3794202.1"/>
    <property type="molecule type" value="Genomic_DNA"/>
</dbReference>
<name>A0AAE1AWL3_9GAST</name>
<gene>
    <name evidence="1" type="ORF">RRG08_049602</name>
</gene>
<comment type="caution">
    <text evidence="1">The sequence shown here is derived from an EMBL/GenBank/DDBJ whole genome shotgun (WGS) entry which is preliminary data.</text>
</comment>
<evidence type="ECO:0000313" key="2">
    <source>
        <dbReference type="Proteomes" id="UP001283361"/>
    </source>
</evidence>